<dbReference type="EMBL" id="VRKQ01000012">
    <property type="protein sequence ID" value="TXG36081.1"/>
    <property type="molecule type" value="Genomic_DNA"/>
</dbReference>
<evidence type="ECO:0000313" key="2">
    <source>
        <dbReference type="Proteomes" id="UP000321080"/>
    </source>
</evidence>
<dbReference type="Gene3D" id="2.60.120.560">
    <property type="entry name" value="Exo-inulinase, domain 1"/>
    <property type="match status" value="1"/>
</dbReference>
<protein>
    <recommendedName>
        <fullName evidence="3">DUF1080 domain-containing protein</fullName>
    </recommendedName>
</protein>
<accession>A0A5C7GFQ1</accession>
<keyword evidence="2" id="KW-1185">Reference proteome</keyword>
<sequence>MFSKLNFICVFFMIGLCYGQSPIKPLNVEKGALIFFDDFEREEMVSKWTVKEKFSGAFQIKDGVLVGKELEGAGHGSVARAHFAFSDVVIEFDLKFKSGKRLNIVMDDSLCKTVWAGHISRVAFSRNDFRVQDDKTGSMDLNIRNRRLKHPEKADDIKSFLKSKMDNAKFKFEDGKWYHVVITKIGDVLECKIGHTIVQIKSDGIAHPNLNKFGPTITGGEIHFDNFKIWSIN</sequence>
<dbReference type="OrthoDB" id="1434233at2"/>
<comment type="caution">
    <text evidence="1">The sequence shown here is derived from an EMBL/GenBank/DDBJ whole genome shotgun (WGS) entry which is preliminary data.</text>
</comment>
<name>A0A5C7GFQ1_9FLAO</name>
<gene>
    <name evidence="1" type="ORF">FUA22_13405</name>
</gene>
<dbReference type="Proteomes" id="UP000321080">
    <property type="component" value="Unassembled WGS sequence"/>
</dbReference>
<dbReference type="RefSeq" id="WP_147769110.1">
    <property type="nucleotide sequence ID" value="NZ_VRKQ01000012.1"/>
</dbReference>
<evidence type="ECO:0000313" key="1">
    <source>
        <dbReference type="EMBL" id="TXG36081.1"/>
    </source>
</evidence>
<reference evidence="1 2" key="1">
    <citation type="submission" date="2019-08" db="EMBL/GenBank/DDBJ databases">
        <title>Seonamhaeicola sediminis sp. nov., isolated from marine sediment.</title>
        <authorList>
            <person name="Cao W.R."/>
        </authorList>
    </citation>
    <scope>NUCLEOTIDE SEQUENCE [LARGE SCALE GENOMIC DNA]</scope>
    <source>
        <strain evidence="1 2">1505</strain>
    </source>
</reference>
<dbReference type="AlphaFoldDB" id="A0A5C7GFQ1"/>
<organism evidence="1 2">
    <name type="scientific">Seonamhaeicola maritimus</name>
    <dbReference type="NCBI Taxonomy" id="2591822"/>
    <lineage>
        <taxon>Bacteria</taxon>
        <taxon>Pseudomonadati</taxon>
        <taxon>Bacteroidota</taxon>
        <taxon>Flavobacteriia</taxon>
        <taxon>Flavobacteriales</taxon>
        <taxon>Flavobacteriaceae</taxon>
    </lineage>
</organism>
<evidence type="ECO:0008006" key="3">
    <source>
        <dbReference type="Google" id="ProtNLM"/>
    </source>
</evidence>
<proteinExistence type="predicted"/>